<reference evidence="2" key="2">
    <citation type="submission" date="2017-09" db="EMBL/GenBank/DDBJ databases">
        <title>FDA dAtabase for Regulatory Grade micrObial Sequences (FDA-ARGOS): Supporting development and validation of Infectious Disease Dx tests.</title>
        <authorList>
            <person name="Minogue T."/>
            <person name="Wolcott M."/>
            <person name="Wasieloski L."/>
            <person name="Aguilar W."/>
            <person name="Moore D."/>
            <person name="Tallon L.J."/>
            <person name="Sadzewicz L."/>
            <person name="Ott S."/>
            <person name="Zhao X."/>
            <person name="Nagaraj S."/>
            <person name="Vavikolanu K."/>
            <person name="Aluvathingal J."/>
            <person name="Nadendla S."/>
            <person name="Sichtig H."/>
        </authorList>
    </citation>
    <scope>NUCLEOTIDE SEQUENCE</scope>
    <source>
        <strain evidence="2">FDAARGOS_404</strain>
    </source>
</reference>
<keyword evidence="1" id="KW-0812">Transmembrane</keyword>
<evidence type="ECO:0000313" key="2">
    <source>
        <dbReference type="EMBL" id="PHH05540.1"/>
    </source>
</evidence>
<protein>
    <submittedName>
        <fullName evidence="3">Uncharacterized protein</fullName>
    </submittedName>
</protein>
<evidence type="ECO:0000256" key="1">
    <source>
        <dbReference type="SAM" id="Phobius"/>
    </source>
</evidence>
<evidence type="ECO:0000313" key="3">
    <source>
        <dbReference type="EMBL" id="VTP75764.1"/>
    </source>
</evidence>
<reference evidence="3 5" key="3">
    <citation type="submission" date="2019-05" db="EMBL/GenBank/DDBJ databases">
        <authorList>
            <consortium name="Pathogen Informatics"/>
        </authorList>
    </citation>
    <scope>NUCLEOTIDE SEQUENCE [LARGE SCALE GENOMIC DNA]</scope>
    <source>
        <strain evidence="3 5">NCTC13032</strain>
    </source>
</reference>
<proteinExistence type="predicted"/>
<dbReference type="Proteomes" id="UP000310719">
    <property type="component" value="Chromosome"/>
</dbReference>
<dbReference type="Proteomes" id="UP000222768">
    <property type="component" value="Unassembled WGS sequence"/>
</dbReference>
<organism evidence="3 5">
    <name type="scientific">Leclercia adecarboxylata</name>
    <dbReference type="NCBI Taxonomy" id="83655"/>
    <lineage>
        <taxon>Bacteria</taxon>
        <taxon>Pseudomonadati</taxon>
        <taxon>Pseudomonadota</taxon>
        <taxon>Gammaproteobacteria</taxon>
        <taxon>Enterobacterales</taxon>
        <taxon>Enterobacteriaceae</taxon>
        <taxon>Leclercia</taxon>
    </lineage>
</organism>
<evidence type="ECO:0000313" key="4">
    <source>
        <dbReference type="Proteomes" id="UP000222768"/>
    </source>
</evidence>
<reference evidence="4" key="1">
    <citation type="submission" date="2017-09" db="EMBL/GenBank/DDBJ databases">
        <title>FDA dAtabase for Regulatory Grade micrObial Sequences (FDA-ARGOS): Supporting development and validation of Infectious Disease Dx tests.</title>
        <authorList>
            <person name="Minogue T."/>
            <person name="Wolcott M."/>
            <person name="Wasieloski L."/>
            <person name="Aguilar W."/>
            <person name="Moore D."/>
            <person name="Tallon L."/>
            <person name="Sadzewicz L."/>
            <person name="Ott S."/>
            <person name="Zhao X."/>
            <person name="Nagaraj S."/>
            <person name="Vavikolanu K."/>
            <person name="Aluvathingal J."/>
            <person name="Nadendla S."/>
            <person name="Sichtig H."/>
        </authorList>
    </citation>
    <scope>NUCLEOTIDE SEQUENCE [LARGE SCALE GENOMIC DNA]</scope>
    <source>
        <strain evidence="4">FDAARGOS_404</strain>
    </source>
</reference>
<dbReference type="EMBL" id="LR590464">
    <property type="protein sequence ID" value="VTP75764.1"/>
    <property type="molecule type" value="Genomic_DNA"/>
</dbReference>
<feature type="transmembrane region" description="Helical" evidence="1">
    <location>
        <begin position="12"/>
        <end position="38"/>
    </location>
</feature>
<dbReference type="AlphaFoldDB" id="A0A4U9IDW0"/>
<keyword evidence="1" id="KW-1133">Transmembrane helix</keyword>
<feature type="transmembrane region" description="Helical" evidence="1">
    <location>
        <begin position="50"/>
        <end position="72"/>
    </location>
</feature>
<keyword evidence="1" id="KW-0472">Membrane</keyword>
<dbReference type="STRING" id="83655.APT61_05225"/>
<sequence>MRNSIKSFINLVYLCCATGLAVFILTLLGRLVGAGLAWNVKEAFPFSFKDVWICLELTWLGLPAGLSIWFFYYR</sequence>
<gene>
    <name evidence="2" type="ORF">CRX53_17065</name>
    <name evidence="3" type="ORF">NCTC13032_05683</name>
</gene>
<dbReference type="EMBL" id="PDLK01000002">
    <property type="protein sequence ID" value="PHH05540.1"/>
    <property type="molecule type" value="Genomic_DNA"/>
</dbReference>
<name>A0A4U9IDW0_9ENTR</name>
<accession>A0A4U9IDW0</accession>
<evidence type="ECO:0000313" key="5">
    <source>
        <dbReference type="Proteomes" id="UP000310719"/>
    </source>
</evidence>
<dbReference type="RefSeq" id="WP_032613433.1">
    <property type="nucleotide sequence ID" value="NZ_CP083630.1"/>
</dbReference>